<accession>A0AAD9I7M7</accession>
<evidence type="ECO:0000256" key="1">
    <source>
        <dbReference type="SAM" id="MobiDB-lite"/>
    </source>
</evidence>
<sequence>MAQACAIAAKAMAAKGRIKPDKNKDNAYNRAYKPPTNIEEEGGDKDDSKEEEEDDSNDDSTGDSTGSSEDKAGRQPSNSGLCYKDTLLYK</sequence>
<feature type="region of interest" description="Disordered" evidence="1">
    <location>
        <begin position="9"/>
        <end position="90"/>
    </location>
</feature>
<gene>
    <name evidence="2" type="ORF">P8C59_006460</name>
</gene>
<feature type="compositionally biased region" description="Basic and acidic residues" evidence="1">
    <location>
        <begin position="18"/>
        <end position="27"/>
    </location>
</feature>
<reference evidence="2" key="1">
    <citation type="journal article" date="2023" name="Mol. Plant Microbe Interact.">
        <title>Elucidating the Obligate Nature and Biological Capacity of an Invasive Fungal Corn Pathogen.</title>
        <authorList>
            <person name="MacCready J.S."/>
            <person name="Roggenkamp E.M."/>
            <person name="Gdanetz K."/>
            <person name="Chilvers M.I."/>
        </authorList>
    </citation>
    <scope>NUCLEOTIDE SEQUENCE</scope>
    <source>
        <strain evidence="2">PM02</strain>
    </source>
</reference>
<dbReference type="Proteomes" id="UP001217918">
    <property type="component" value="Unassembled WGS sequence"/>
</dbReference>
<keyword evidence="3" id="KW-1185">Reference proteome</keyword>
<protein>
    <submittedName>
        <fullName evidence="2">Uncharacterized protein</fullName>
    </submittedName>
</protein>
<evidence type="ECO:0000313" key="3">
    <source>
        <dbReference type="Proteomes" id="UP001217918"/>
    </source>
</evidence>
<feature type="compositionally biased region" description="Acidic residues" evidence="1">
    <location>
        <begin position="38"/>
        <end position="61"/>
    </location>
</feature>
<evidence type="ECO:0000313" key="2">
    <source>
        <dbReference type="EMBL" id="KAK2072084.1"/>
    </source>
</evidence>
<dbReference type="AlphaFoldDB" id="A0AAD9I7M7"/>
<comment type="caution">
    <text evidence="2">The sequence shown here is derived from an EMBL/GenBank/DDBJ whole genome shotgun (WGS) entry which is preliminary data.</text>
</comment>
<name>A0AAD9I7M7_9PEZI</name>
<proteinExistence type="predicted"/>
<organism evidence="2 3">
    <name type="scientific">Phyllachora maydis</name>
    <dbReference type="NCBI Taxonomy" id="1825666"/>
    <lineage>
        <taxon>Eukaryota</taxon>
        <taxon>Fungi</taxon>
        <taxon>Dikarya</taxon>
        <taxon>Ascomycota</taxon>
        <taxon>Pezizomycotina</taxon>
        <taxon>Sordariomycetes</taxon>
        <taxon>Sordariomycetidae</taxon>
        <taxon>Phyllachorales</taxon>
        <taxon>Phyllachoraceae</taxon>
        <taxon>Phyllachora</taxon>
    </lineage>
</organism>
<dbReference type="EMBL" id="JAQQPM010000005">
    <property type="protein sequence ID" value="KAK2072084.1"/>
    <property type="molecule type" value="Genomic_DNA"/>
</dbReference>